<dbReference type="PANTHER" id="PTHR21411">
    <property type="entry name" value="APONTIC"/>
    <property type="match status" value="1"/>
</dbReference>
<evidence type="ECO:0000313" key="6">
    <source>
        <dbReference type="EMBL" id="KAK3871956.1"/>
    </source>
</evidence>
<dbReference type="InterPro" id="IPR028002">
    <property type="entry name" value="Myb_DNA-bind_5"/>
</dbReference>
<name>A0AAE1KCY3_PETCI</name>
<dbReference type="EMBL" id="JAWQEG010002443">
    <property type="protein sequence ID" value="KAK3871956.1"/>
    <property type="molecule type" value="Genomic_DNA"/>
</dbReference>
<dbReference type="PANTHER" id="PTHR21411:SF0">
    <property type="entry name" value="REGULATORY PROTEIN ZESTE"/>
    <property type="match status" value="1"/>
</dbReference>
<comment type="subunit">
    <text evidence="1">Self-associates forming complexes of several hundred monomers.</text>
</comment>
<evidence type="ECO:0000256" key="3">
    <source>
        <dbReference type="ARBA" id="ARBA00025466"/>
    </source>
</evidence>
<feature type="region of interest" description="Disordered" evidence="4">
    <location>
        <begin position="80"/>
        <end position="106"/>
    </location>
</feature>
<evidence type="ECO:0000259" key="5">
    <source>
        <dbReference type="Pfam" id="PF13873"/>
    </source>
</evidence>
<protein>
    <recommendedName>
        <fullName evidence="2">Regulatory protein zeste</fullName>
    </recommendedName>
</protein>
<dbReference type="AlphaFoldDB" id="A0AAE1KCY3"/>
<feature type="compositionally biased region" description="Polar residues" evidence="4">
    <location>
        <begin position="178"/>
        <end position="188"/>
    </location>
</feature>
<comment type="caution">
    <text evidence="6">The sequence shown here is derived from an EMBL/GenBank/DDBJ whole genome shotgun (WGS) entry which is preliminary data.</text>
</comment>
<gene>
    <name evidence="6" type="ORF">Pcinc_022935</name>
</gene>
<sequence>MAGNIDRRTQRAAPVTTGDKEVLVDIMKMYMDIINDKSTKFCAVSKKAMVWQEIARKFSDSTGHQKTSQQVRKIWENIRNRTKKDYTRNKAERRKTGGGPQPKPVDSVSAAVLPLLEEELEPLGNTWESDRGNHENAVFENTEDGTVILSLTEVEVNDPEERRTSTPVPDGDPVTTGEEPSTSKQNRPCLNKKKLASREKQEALKLASERNYLLREMDPALQIVAMFVSKFDRMGMERQRNLRFQMPNALSIGLQVLA</sequence>
<comment type="function">
    <text evidence="3">Involved in transvection phenomena (= synapsis-dependent gene expression), where the synaptic pairing of chromosomes carrying genes with which zeste interacts influences the expression of these genes. Zeste binds to DNA and stimulates transcription from a nearby promoter.</text>
</comment>
<organism evidence="6 7">
    <name type="scientific">Petrolisthes cinctipes</name>
    <name type="common">Flat porcelain crab</name>
    <dbReference type="NCBI Taxonomy" id="88211"/>
    <lineage>
        <taxon>Eukaryota</taxon>
        <taxon>Metazoa</taxon>
        <taxon>Ecdysozoa</taxon>
        <taxon>Arthropoda</taxon>
        <taxon>Crustacea</taxon>
        <taxon>Multicrustacea</taxon>
        <taxon>Malacostraca</taxon>
        <taxon>Eumalacostraca</taxon>
        <taxon>Eucarida</taxon>
        <taxon>Decapoda</taxon>
        <taxon>Pleocyemata</taxon>
        <taxon>Anomura</taxon>
        <taxon>Galatheoidea</taxon>
        <taxon>Porcellanidae</taxon>
        <taxon>Petrolisthes</taxon>
    </lineage>
</organism>
<keyword evidence="7" id="KW-1185">Reference proteome</keyword>
<feature type="compositionally biased region" description="Basic and acidic residues" evidence="4">
    <location>
        <begin position="80"/>
        <end position="90"/>
    </location>
</feature>
<accession>A0AAE1KCY3</accession>
<dbReference type="Pfam" id="PF13873">
    <property type="entry name" value="Myb_DNA-bind_5"/>
    <property type="match status" value="1"/>
</dbReference>
<proteinExistence type="predicted"/>
<evidence type="ECO:0000256" key="4">
    <source>
        <dbReference type="SAM" id="MobiDB-lite"/>
    </source>
</evidence>
<reference evidence="6" key="1">
    <citation type="submission" date="2023-10" db="EMBL/GenBank/DDBJ databases">
        <title>Genome assemblies of two species of porcelain crab, Petrolisthes cinctipes and Petrolisthes manimaculis (Anomura: Porcellanidae).</title>
        <authorList>
            <person name="Angst P."/>
        </authorList>
    </citation>
    <scope>NUCLEOTIDE SEQUENCE</scope>
    <source>
        <strain evidence="6">PB745_01</strain>
        <tissue evidence="6">Gill</tissue>
    </source>
</reference>
<feature type="domain" description="Myb/SANT-like DNA-binding" evidence="5">
    <location>
        <begin position="11"/>
        <end position="86"/>
    </location>
</feature>
<dbReference type="Proteomes" id="UP001286313">
    <property type="component" value="Unassembled WGS sequence"/>
</dbReference>
<evidence type="ECO:0000256" key="1">
    <source>
        <dbReference type="ARBA" id="ARBA00011764"/>
    </source>
</evidence>
<evidence type="ECO:0000256" key="2">
    <source>
        <dbReference type="ARBA" id="ARBA00016807"/>
    </source>
</evidence>
<feature type="region of interest" description="Disordered" evidence="4">
    <location>
        <begin position="152"/>
        <end position="196"/>
    </location>
</feature>
<evidence type="ECO:0000313" key="7">
    <source>
        <dbReference type="Proteomes" id="UP001286313"/>
    </source>
</evidence>